<keyword evidence="6" id="KW-1185">Reference proteome</keyword>
<protein>
    <recommendedName>
        <fullName evidence="7">Mon2/Sec7/BIG1-like dimerisation and cyclophilin-binding domain-containing protein</fullName>
    </recommendedName>
</protein>
<evidence type="ECO:0000259" key="4">
    <source>
        <dbReference type="Pfam" id="PF16213"/>
    </source>
</evidence>
<dbReference type="PANTHER" id="PTHR10663">
    <property type="entry name" value="GUANYL-NUCLEOTIDE EXCHANGE FACTOR"/>
    <property type="match status" value="1"/>
</dbReference>
<sequence>MKQARQQAEGMFLRSAVEKILSDRDIKKKENLQLKKSCENVLEELKAESTDGHNSVILPDKERIIEADRYFLPFELACRSKSPKIVITALDCLQKLIAYGHLTGRGADSSNPDRKLIDRIVEAICSSFIGQGTDEAVLLQIIKAILAVVLTNNCEVHEGSLLLAVRTCFTIFLATKSPINQSTAKGTLTQSDDADVRNQLIGSSSTIWGELDGNQQDDHVSFPNVEHKDAFLIFRSLCVLAQKEEGDLNDPRQGFLPKRYNYMSFEVDHSSNTHLNSKMLALEMLLLILQNASTALQNAQPFILLIKRSLCVALSRNAVSSNVKVFFKEIIISMLESSSCSFEHKWIVLHTIGKILANPQSVVDLYVNYDCDLTAYNVFENLVDVVSKTARTSINETASTVQKERQVYLFFSLVSMFYSFAYSQSF</sequence>
<feature type="domain" description="Mon2/Sec7/BIG1-like dimerisation and cyclophilin-binding" evidence="4">
    <location>
        <begin position="28"/>
        <end position="190"/>
    </location>
</feature>
<dbReference type="STRING" id="29172.A0A0D8XD48"/>
<keyword evidence="1" id="KW-0813">Transport</keyword>
<dbReference type="InterPro" id="IPR032629">
    <property type="entry name" value="DCB_dom"/>
</dbReference>
<dbReference type="Proteomes" id="UP000053766">
    <property type="component" value="Unassembled WGS sequence"/>
</dbReference>
<dbReference type="InterPro" id="IPR032691">
    <property type="entry name" value="Mon2/Sec7/BIG1-like_HUS"/>
</dbReference>
<gene>
    <name evidence="5" type="ORF">DICVIV_12443</name>
</gene>
<dbReference type="Pfam" id="PF12783">
    <property type="entry name" value="Sec7-like_HUS"/>
    <property type="match status" value="1"/>
</dbReference>
<evidence type="ECO:0008006" key="7">
    <source>
        <dbReference type="Google" id="ProtNLM"/>
    </source>
</evidence>
<dbReference type="PANTHER" id="PTHR10663:SF375">
    <property type="entry name" value="LD29171P"/>
    <property type="match status" value="1"/>
</dbReference>
<evidence type="ECO:0000256" key="2">
    <source>
        <dbReference type="ARBA" id="ARBA00022927"/>
    </source>
</evidence>
<reference evidence="6" key="2">
    <citation type="journal article" date="2016" name="Sci. Rep.">
        <title>Dictyocaulus viviparus genome, variome and transcriptome elucidate lungworm biology and support future intervention.</title>
        <authorList>
            <person name="McNulty S.N."/>
            <person name="Strube C."/>
            <person name="Rosa B.A."/>
            <person name="Martin J.C."/>
            <person name="Tyagi R."/>
            <person name="Choi Y.J."/>
            <person name="Wang Q."/>
            <person name="Hallsworth Pepin K."/>
            <person name="Zhang X."/>
            <person name="Ozersky P."/>
            <person name="Wilson R.K."/>
            <person name="Sternberg P.W."/>
            <person name="Gasser R.B."/>
            <person name="Mitreva M."/>
        </authorList>
    </citation>
    <scope>NUCLEOTIDE SEQUENCE [LARGE SCALE GENOMIC DNA]</scope>
    <source>
        <strain evidence="6">HannoverDv2000</strain>
    </source>
</reference>
<evidence type="ECO:0000313" key="5">
    <source>
        <dbReference type="EMBL" id="KJH41584.1"/>
    </source>
</evidence>
<organism evidence="5 6">
    <name type="scientific">Dictyocaulus viviparus</name>
    <name type="common">Bovine lungworm</name>
    <dbReference type="NCBI Taxonomy" id="29172"/>
    <lineage>
        <taxon>Eukaryota</taxon>
        <taxon>Metazoa</taxon>
        <taxon>Ecdysozoa</taxon>
        <taxon>Nematoda</taxon>
        <taxon>Chromadorea</taxon>
        <taxon>Rhabditida</taxon>
        <taxon>Rhabditina</taxon>
        <taxon>Rhabditomorpha</taxon>
        <taxon>Strongyloidea</taxon>
        <taxon>Metastrongylidae</taxon>
        <taxon>Dictyocaulus</taxon>
    </lineage>
</organism>
<evidence type="ECO:0000313" key="6">
    <source>
        <dbReference type="Proteomes" id="UP000053766"/>
    </source>
</evidence>
<keyword evidence="2" id="KW-0653">Protein transport</keyword>
<dbReference type="GO" id="GO:0015031">
    <property type="term" value="P:protein transport"/>
    <property type="evidence" value="ECO:0007669"/>
    <property type="project" value="UniProtKB-KW"/>
</dbReference>
<name>A0A0D8XD48_DICVI</name>
<dbReference type="AlphaFoldDB" id="A0A0D8XD48"/>
<evidence type="ECO:0000259" key="3">
    <source>
        <dbReference type="Pfam" id="PF12783"/>
    </source>
</evidence>
<proteinExistence type="predicted"/>
<accession>A0A0D8XD48</accession>
<reference evidence="5 6" key="1">
    <citation type="submission" date="2013-11" db="EMBL/GenBank/DDBJ databases">
        <title>Draft genome of the bovine lungworm Dictyocaulus viviparus.</title>
        <authorList>
            <person name="Mitreva M."/>
        </authorList>
    </citation>
    <scope>NUCLEOTIDE SEQUENCE [LARGE SCALE GENOMIC DNA]</scope>
    <source>
        <strain evidence="5 6">HannoverDv2000</strain>
    </source>
</reference>
<evidence type="ECO:0000256" key="1">
    <source>
        <dbReference type="ARBA" id="ARBA00022448"/>
    </source>
</evidence>
<feature type="domain" description="Mon2/Sec7/BIG1-like HUS" evidence="3">
    <location>
        <begin position="322"/>
        <end position="378"/>
    </location>
</feature>
<dbReference type="EMBL" id="KN716794">
    <property type="protein sequence ID" value="KJH41584.1"/>
    <property type="molecule type" value="Genomic_DNA"/>
</dbReference>
<dbReference type="OrthoDB" id="18431at2759"/>
<dbReference type="Pfam" id="PF16213">
    <property type="entry name" value="DCB"/>
    <property type="match status" value="1"/>
</dbReference>